<evidence type="ECO:0000313" key="12">
    <source>
        <dbReference type="EMBL" id="RKR86238.1"/>
    </source>
</evidence>
<evidence type="ECO:0000313" key="13">
    <source>
        <dbReference type="Proteomes" id="UP000277671"/>
    </source>
</evidence>
<dbReference type="SMART" id="SM00823">
    <property type="entry name" value="PKS_PP"/>
    <property type="match status" value="2"/>
</dbReference>
<evidence type="ECO:0000256" key="1">
    <source>
        <dbReference type="ARBA" id="ARBA00001957"/>
    </source>
</evidence>
<dbReference type="Pfam" id="PF00668">
    <property type="entry name" value="Condensation"/>
    <property type="match status" value="1"/>
</dbReference>
<feature type="transmembrane region" description="Helical" evidence="9">
    <location>
        <begin position="2155"/>
        <end position="2175"/>
    </location>
</feature>
<evidence type="ECO:0000259" key="10">
    <source>
        <dbReference type="PROSITE" id="PS50075"/>
    </source>
</evidence>
<dbReference type="Pfam" id="PF00975">
    <property type="entry name" value="Thioesterase"/>
    <property type="match status" value="1"/>
</dbReference>
<feature type="transmembrane region" description="Helical" evidence="9">
    <location>
        <begin position="2351"/>
        <end position="2370"/>
    </location>
</feature>
<dbReference type="Gene3D" id="3.40.50.1820">
    <property type="entry name" value="alpha/beta hydrolase"/>
    <property type="match status" value="1"/>
</dbReference>
<dbReference type="GO" id="GO:0005886">
    <property type="term" value="C:plasma membrane"/>
    <property type="evidence" value="ECO:0007669"/>
    <property type="project" value="UniProtKB-SubCell"/>
</dbReference>
<dbReference type="PROSITE" id="PS00012">
    <property type="entry name" value="PHOSPHOPANTETHEINE"/>
    <property type="match status" value="1"/>
</dbReference>
<keyword evidence="3" id="KW-0596">Phosphopantetheine</keyword>
<dbReference type="InterPro" id="IPR029058">
    <property type="entry name" value="AB_hydrolase_fold"/>
</dbReference>
<dbReference type="PANTHER" id="PTHR45527:SF1">
    <property type="entry name" value="FATTY ACID SYNTHASE"/>
    <property type="match status" value="1"/>
</dbReference>
<feature type="compositionally biased region" description="Low complexity" evidence="8">
    <location>
        <begin position="1619"/>
        <end position="1631"/>
    </location>
</feature>
<dbReference type="Gene3D" id="3.30.559.30">
    <property type="entry name" value="Nonribosomal peptide synthetase, condensation domain"/>
    <property type="match status" value="1"/>
</dbReference>
<dbReference type="SUPFAM" id="SSF52777">
    <property type="entry name" value="CoA-dependent acyltransferases"/>
    <property type="match status" value="2"/>
</dbReference>
<dbReference type="Pfam" id="PF07690">
    <property type="entry name" value="MFS_1"/>
    <property type="match status" value="1"/>
</dbReference>
<feature type="region of interest" description="Disordered" evidence="8">
    <location>
        <begin position="1471"/>
        <end position="1495"/>
    </location>
</feature>
<feature type="region of interest" description="Disordered" evidence="8">
    <location>
        <begin position="1"/>
        <end position="20"/>
    </location>
</feature>
<dbReference type="NCBIfam" id="TIGR01733">
    <property type="entry name" value="AA-adenyl-dom"/>
    <property type="match status" value="2"/>
</dbReference>
<dbReference type="Gene3D" id="3.30.559.10">
    <property type="entry name" value="Chloramphenicol acetyltransferase-like domain"/>
    <property type="match status" value="1"/>
</dbReference>
<feature type="transmembrane region" description="Helical" evidence="9">
    <location>
        <begin position="2404"/>
        <end position="2424"/>
    </location>
</feature>
<comment type="caution">
    <text evidence="12">The sequence shown here is derived from an EMBL/GenBank/DDBJ whole genome shotgun (WGS) entry which is preliminary data.</text>
</comment>
<proteinExistence type="predicted"/>
<dbReference type="InterPro" id="IPR009081">
    <property type="entry name" value="PP-bd_ACP"/>
</dbReference>
<dbReference type="PANTHER" id="PTHR45527">
    <property type="entry name" value="NONRIBOSOMAL PEPTIDE SYNTHETASE"/>
    <property type="match status" value="1"/>
</dbReference>
<keyword evidence="5 9" id="KW-0812">Transmembrane</keyword>
<evidence type="ECO:0000256" key="9">
    <source>
        <dbReference type="SAM" id="Phobius"/>
    </source>
</evidence>
<dbReference type="Gene3D" id="3.30.300.30">
    <property type="match status" value="2"/>
</dbReference>
<dbReference type="GO" id="GO:0044550">
    <property type="term" value="P:secondary metabolite biosynthetic process"/>
    <property type="evidence" value="ECO:0007669"/>
    <property type="project" value="TreeGrafter"/>
</dbReference>
<dbReference type="InterPro" id="IPR023213">
    <property type="entry name" value="CAT-like_dom_sf"/>
</dbReference>
<dbReference type="InterPro" id="IPR011701">
    <property type="entry name" value="MFS"/>
</dbReference>
<feature type="transmembrane region" description="Helical" evidence="9">
    <location>
        <begin position="2053"/>
        <end position="2074"/>
    </location>
</feature>
<feature type="domain" description="Carrier" evidence="10">
    <location>
        <begin position="1628"/>
        <end position="1699"/>
    </location>
</feature>
<gene>
    <name evidence="12" type="ORF">BDK92_0462</name>
</gene>
<feature type="transmembrane region" description="Helical" evidence="9">
    <location>
        <begin position="2261"/>
        <end position="2284"/>
    </location>
</feature>
<evidence type="ECO:0000256" key="2">
    <source>
        <dbReference type="ARBA" id="ARBA00004651"/>
    </source>
</evidence>
<dbReference type="EMBL" id="RBKT01000001">
    <property type="protein sequence ID" value="RKR86238.1"/>
    <property type="molecule type" value="Genomic_DNA"/>
</dbReference>
<evidence type="ECO:0000256" key="8">
    <source>
        <dbReference type="SAM" id="MobiDB-lite"/>
    </source>
</evidence>
<dbReference type="InterPro" id="IPR006162">
    <property type="entry name" value="Ppantetheine_attach_site"/>
</dbReference>
<keyword evidence="4" id="KW-0597">Phosphoprotein</keyword>
<dbReference type="PROSITE" id="PS50075">
    <property type="entry name" value="CARRIER"/>
    <property type="match status" value="2"/>
</dbReference>
<evidence type="ECO:0000256" key="6">
    <source>
        <dbReference type="ARBA" id="ARBA00022989"/>
    </source>
</evidence>
<evidence type="ECO:0000256" key="3">
    <source>
        <dbReference type="ARBA" id="ARBA00022450"/>
    </source>
</evidence>
<dbReference type="InterPro" id="IPR045851">
    <property type="entry name" value="AMP-bd_C_sf"/>
</dbReference>
<feature type="transmembrane region" description="Helical" evidence="9">
    <location>
        <begin position="2231"/>
        <end position="2255"/>
    </location>
</feature>
<dbReference type="CDD" id="cd05930">
    <property type="entry name" value="A_NRPS"/>
    <property type="match status" value="2"/>
</dbReference>
<dbReference type="SUPFAM" id="SSF53474">
    <property type="entry name" value="alpha/beta-Hydrolases"/>
    <property type="match status" value="1"/>
</dbReference>
<organism evidence="12 13">
    <name type="scientific">Micromonospora pisi</name>
    <dbReference type="NCBI Taxonomy" id="589240"/>
    <lineage>
        <taxon>Bacteria</taxon>
        <taxon>Bacillati</taxon>
        <taxon>Actinomycetota</taxon>
        <taxon>Actinomycetes</taxon>
        <taxon>Micromonosporales</taxon>
        <taxon>Micromonosporaceae</taxon>
        <taxon>Micromonospora</taxon>
    </lineage>
</organism>
<dbReference type="InterPro" id="IPR020846">
    <property type="entry name" value="MFS_dom"/>
</dbReference>
<dbReference type="Proteomes" id="UP000277671">
    <property type="component" value="Unassembled WGS sequence"/>
</dbReference>
<feature type="region of interest" description="Disordered" evidence="8">
    <location>
        <begin position="1606"/>
        <end position="1632"/>
    </location>
</feature>
<protein>
    <submittedName>
        <fullName evidence="12">Amino acid adenylation domain-containing protein</fullName>
    </submittedName>
</protein>
<evidence type="ECO:0000256" key="7">
    <source>
        <dbReference type="ARBA" id="ARBA00023136"/>
    </source>
</evidence>
<feature type="domain" description="Major facilitator superfamily (MFS) profile" evidence="11">
    <location>
        <begin position="2020"/>
        <end position="2429"/>
    </location>
</feature>
<dbReference type="GO" id="GO:0003824">
    <property type="term" value="F:catalytic activity"/>
    <property type="evidence" value="ECO:0007669"/>
    <property type="project" value="InterPro"/>
</dbReference>
<dbReference type="FunFam" id="3.40.50.12780:FF:000012">
    <property type="entry name" value="Non-ribosomal peptide synthetase"/>
    <property type="match status" value="1"/>
</dbReference>
<dbReference type="CDD" id="cd06173">
    <property type="entry name" value="MFS_MefA_like"/>
    <property type="match status" value="1"/>
</dbReference>
<dbReference type="InterPro" id="IPR036259">
    <property type="entry name" value="MFS_trans_sf"/>
</dbReference>
<dbReference type="GO" id="GO:0022857">
    <property type="term" value="F:transmembrane transporter activity"/>
    <property type="evidence" value="ECO:0007669"/>
    <property type="project" value="InterPro"/>
</dbReference>
<dbReference type="InterPro" id="IPR020845">
    <property type="entry name" value="AMP-binding_CS"/>
</dbReference>
<evidence type="ECO:0000256" key="5">
    <source>
        <dbReference type="ARBA" id="ARBA00022692"/>
    </source>
</evidence>
<dbReference type="Gene3D" id="1.20.1250.20">
    <property type="entry name" value="MFS general substrate transporter like domains"/>
    <property type="match status" value="1"/>
</dbReference>
<evidence type="ECO:0000259" key="11">
    <source>
        <dbReference type="PROSITE" id="PS50850"/>
    </source>
</evidence>
<dbReference type="GO" id="GO:0008610">
    <property type="term" value="P:lipid biosynthetic process"/>
    <property type="evidence" value="ECO:0007669"/>
    <property type="project" value="UniProtKB-ARBA"/>
</dbReference>
<feature type="domain" description="Carrier" evidence="10">
    <location>
        <begin position="535"/>
        <end position="610"/>
    </location>
</feature>
<dbReference type="InterPro" id="IPR001242">
    <property type="entry name" value="Condensation_dom"/>
</dbReference>
<dbReference type="FunFam" id="3.40.50.980:FF:000001">
    <property type="entry name" value="Non-ribosomal peptide synthetase"/>
    <property type="match status" value="1"/>
</dbReference>
<dbReference type="Gene3D" id="1.10.1200.10">
    <property type="entry name" value="ACP-like"/>
    <property type="match status" value="2"/>
</dbReference>
<sequence>MGAVPAVDLSDVSRPVEPRRDSANGWAGHLDVLDAIGSRADRTPTALALVDTTGELTYAELLAEVDGLAGVLAAAGVGVGDLVGLCLPRGRDAVVAMLAVLRAGAGYVPFDPGYPAARLAFMTEQVRPRLVLVPADVDPPVLPAGTTLLPIGAPTGSVAAPTARAAAEDPAYVIFTSGSTGQPKGVVLPRRALDHFCAAAVERYALTPGDRVLQFASISFDASVEEIFPPLVAGAAVVIRDEDMISRPDLFLDRCAALGVTVLDLPTAYWHELVDAIDRGEAVLPTAVRLVIIGGEAARPSAVQRWRDRVDPAVRLLNTYGPTETTVVATAADLTTYSGDGPVPIGHPLTGVTIRVLDPDGVPVPVGEAGELSVGGAGVATGYLRRPELTEERFVPGPDGTPEYRTGDRVRQLADGQLEYLGRLDHQVKIRGFRVELGEIESALRDLPGITDAVVLVDERTGSPRLVGHLTVDDGTLDVVSVRRQLAETLPGYLVPGAFVGHARFPLTLQGKVDRVALAGVDAPTPSAGPTPAEPSGDPVVARISGLWADLLGVPEVTTSEDFFALGADSLDAVRLISALRREYGVELTLGRLYAAPTLAELADLVRAAAPERTTAAEGTATTATGAPSAPTVGVPVVGDPAGLALTPLQRDFWIAEQVCADLPAHTLGIRYRMAGGVRAEILADCLTELVRRHPLLRARFPLDGDEPRMVVAPFGTVELTEVDLRDLPPRQREPRAEEVRRQAVREPIDLADGPLARALLLRTGADDDELLLVVHHLAFDGWSVGLFGDELAGLYRDLSAGREPVRVRSHPLPDLAARRRAYADDTSLTDYWRDRFADADLDLELPADRPRPPVRSFAAGRVCRPLDPELVERLRGYGRAQRASLFMVVLAGLQSVLSRYTGRTDVTVLAPVAGRTAPELESLVGPVLNILPIRGDVGGEPSFAELVRRVRESVVRDLDHQELSLPDIIAATRRPATGNRNRLSGVMLTVHNTPAPGTDTVRYAGEVAPAATMVDLAVGLDFPVDGPVLSVDYATELFDAERVEALLDHLLTLLAAGAGAPSTPVTRLALLTPAERHRILHDWNDHTMEVPEADGVHQLFERCAAATPDAPALTHGATTVSYRELNGRANQLARLLRERGVRPGTRVAICLDRGIELFVAMWAVLKAGGAYVPLDPAYPPDRLRYMLTDSRSLALVTRLDLAGAPAAPDGVAVLALDRDAAEVDSAADDDLPVVTSPEDPAYVIYTSGSTGRAKGVVVNHGNLVHAAVMWQRAYRLDPGWTYQQAASFSFDMFVGETLRALCTGGRLVVVPREVLLDPADLYALMRDEQVNCTELVPAVLRTLLAHVDAAGERLDFVRLLIGGGEKWHVREYQQARRLVGAGNRVVNAYGVTEVTVDNVYFDGAVDTLPLDAPLPIGQPFPNNRVYVLDGYGEPVPAGVVGELYLGGVGVAPGYHDRPELTAERFVPDPFVASSTAPDQDRNAGPEQDRNAGPARMYRTGDAARFHRDGNVDFLGRLDDQVKINGYRVELGEVEAAIGALPGVLACAAAVHPLPSGIAQLVGYLVAQPGVEVTEAEVREALAATLPVHMVPARVVPLPKLPLTPNGKLDRRALPAPPETGAAPGGTAPRTGTERRLAAVWAETLGIAEIGIDDSFFSLGGDSFSALRLVRRIEPAPTLIELYQHPTVRTLAALLDQRSAGPDRQPDRLLHRLTPADADPATGGVTVVAVPYSGGSAIAYQPLASALPANWALYALELPGHDQARPDDPLLPGTEVAARVLPELQRISGPVLLYGHCLGVAVTVELARRAEEAGVELIGVGLGAGFPTARLPGRFFDWFYRLVPTDRFTSDREYLAYLRGRGGFTDLDRPEDEAFVLRNVRHDARDAEEYFTADYRGDEPTKLSAPVLSVVGARDRVTEHYQERHREWEHFAAEVDLAVLPKAGHFFVRSHAEPLAGVLVERARGWLDRSAREPAAAPVDGGEAVAVPGSTVGAAEPAAAAGPVVGGADARRQPAPSLSRFALVAFGQFISMIGSGLSTLVLSIWVYQQTGAITDFAVVSAVGMLPGILVGPIAGAVADRWDRRRVMLASDAAAACAMGALGLLVFGGGLELWQVYLAVSVTSVAGAFQRPAYLAAVAQLVPKRYLGHANGVSQLGVNFGLVFAPMLGAGLIGLIGIDGVILLDVATFGVGVTTLLLVRFPDLMFRRREETFRTEVANGWRYIARRPGLRAALRFFVIDHAFYTLGFAVITPMLLIEQSPIALGVALSAGGLGGLCGSLLMGLWGGTARRANGMIIFMGLASLAMAVVGIGASPVFAAVGMFLLTFGESVTEGHWIALIQSKVGFELQGRVLSIFITVMMLTMPLGYLVVGPLADRYVQPLLEPGGALADTVGRVIGTGPGRGLALLVVVSGLLQLAWAVRGWFNRPLRLIEDHLPDAVPPAEIGDRDTLQREADELLLAART</sequence>
<dbReference type="InterPro" id="IPR036736">
    <property type="entry name" value="ACP-like_sf"/>
</dbReference>
<keyword evidence="6 9" id="KW-1133">Transmembrane helix</keyword>
<dbReference type="Pfam" id="PF00550">
    <property type="entry name" value="PP-binding"/>
    <property type="match status" value="2"/>
</dbReference>
<dbReference type="SUPFAM" id="SSF103473">
    <property type="entry name" value="MFS general substrate transporter"/>
    <property type="match status" value="1"/>
</dbReference>
<accession>A0A495JCK6</accession>
<dbReference type="InterPro" id="IPR025110">
    <property type="entry name" value="AMP-bd_C"/>
</dbReference>
<feature type="compositionally biased region" description="Basic and acidic residues" evidence="8">
    <location>
        <begin position="1479"/>
        <end position="1490"/>
    </location>
</feature>
<dbReference type="GO" id="GO:0043041">
    <property type="term" value="P:amino acid activation for nonribosomal peptide biosynthetic process"/>
    <property type="evidence" value="ECO:0007669"/>
    <property type="project" value="TreeGrafter"/>
</dbReference>
<keyword evidence="13" id="KW-1185">Reference proteome</keyword>
<dbReference type="InterPro" id="IPR000873">
    <property type="entry name" value="AMP-dep_synth/lig_dom"/>
</dbReference>
<keyword evidence="7 9" id="KW-0472">Membrane</keyword>
<comment type="subcellular location">
    <subcellularLocation>
        <location evidence="2">Cell membrane</location>
        <topology evidence="2">Multi-pass membrane protein</topology>
    </subcellularLocation>
</comment>
<dbReference type="SUPFAM" id="SSF56801">
    <property type="entry name" value="Acetyl-CoA synthetase-like"/>
    <property type="match status" value="2"/>
</dbReference>
<name>A0A495JCK6_9ACTN</name>
<dbReference type="CDD" id="cd19531">
    <property type="entry name" value="LCL_NRPS-like"/>
    <property type="match status" value="1"/>
</dbReference>
<feature type="transmembrane region" description="Helical" evidence="9">
    <location>
        <begin position="2181"/>
        <end position="2198"/>
    </location>
</feature>
<dbReference type="InterPro" id="IPR001031">
    <property type="entry name" value="Thioesterase"/>
</dbReference>
<dbReference type="Gene3D" id="3.40.50.980">
    <property type="match status" value="4"/>
</dbReference>
<comment type="cofactor">
    <cofactor evidence="1">
        <name>pantetheine 4'-phosphate</name>
        <dbReference type="ChEBI" id="CHEBI:47942"/>
    </cofactor>
</comment>
<dbReference type="GO" id="GO:0031177">
    <property type="term" value="F:phosphopantetheine binding"/>
    <property type="evidence" value="ECO:0007669"/>
    <property type="project" value="InterPro"/>
</dbReference>
<dbReference type="PROSITE" id="PS50850">
    <property type="entry name" value="MFS"/>
    <property type="match status" value="1"/>
</dbReference>
<dbReference type="RefSeq" id="WP_211349023.1">
    <property type="nucleotide sequence ID" value="NZ_RBKT01000001.1"/>
</dbReference>
<dbReference type="PROSITE" id="PS00455">
    <property type="entry name" value="AMP_BINDING"/>
    <property type="match status" value="2"/>
</dbReference>
<dbReference type="SUPFAM" id="SSF47336">
    <property type="entry name" value="ACP-like"/>
    <property type="match status" value="1"/>
</dbReference>
<dbReference type="Pfam" id="PF00501">
    <property type="entry name" value="AMP-binding"/>
    <property type="match status" value="2"/>
</dbReference>
<evidence type="ECO:0000256" key="4">
    <source>
        <dbReference type="ARBA" id="ARBA00022553"/>
    </source>
</evidence>
<feature type="transmembrane region" description="Helical" evidence="9">
    <location>
        <begin position="2316"/>
        <end position="2339"/>
    </location>
</feature>
<reference evidence="12 13" key="1">
    <citation type="submission" date="2018-10" db="EMBL/GenBank/DDBJ databases">
        <title>Sequencing the genomes of 1000 actinobacteria strains.</title>
        <authorList>
            <person name="Klenk H.-P."/>
        </authorList>
    </citation>
    <scope>NUCLEOTIDE SEQUENCE [LARGE SCALE GENOMIC DNA]</scope>
    <source>
        <strain evidence="12 13">DSM 45175</strain>
    </source>
</reference>
<dbReference type="InterPro" id="IPR010071">
    <property type="entry name" value="AA_adenyl_dom"/>
</dbReference>
<feature type="transmembrane region" description="Helical" evidence="9">
    <location>
        <begin position="2021"/>
        <end position="2047"/>
    </location>
</feature>
<feature type="transmembrane region" description="Helical" evidence="9">
    <location>
        <begin position="2086"/>
        <end position="2107"/>
    </location>
</feature>
<dbReference type="GO" id="GO:0005737">
    <property type="term" value="C:cytoplasm"/>
    <property type="evidence" value="ECO:0007669"/>
    <property type="project" value="TreeGrafter"/>
</dbReference>
<dbReference type="InterPro" id="IPR020806">
    <property type="entry name" value="PKS_PP-bd"/>
</dbReference>
<dbReference type="Gene3D" id="2.30.38.10">
    <property type="entry name" value="Luciferase, Domain 3"/>
    <property type="match status" value="2"/>
</dbReference>
<feature type="transmembrane region" description="Helical" evidence="9">
    <location>
        <begin position="2291"/>
        <end position="2310"/>
    </location>
</feature>
<dbReference type="Pfam" id="PF13193">
    <property type="entry name" value="AMP-binding_C"/>
    <property type="match status" value="1"/>
</dbReference>